<keyword evidence="2" id="KW-0812">Transmembrane</keyword>
<dbReference type="Pfam" id="PF06803">
    <property type="entry name" value="DUF1232"/>
    <property type="match status" value="1"/>
</dbReference>
<comment type="subcellular location">
    <subcellularLocation>
        <location evidence="1">Endomembrane system</location>
        <topology evidence="1">Multi-pass membrane protein</topology>
    </subcellularLocation>
</comment>
<reference evidence="6 7" key="1">
    <citation type="submission" date="2018-04" db="EMBL/GenBank/DDBJ databases">
        <title>Genomic Encyclopedia of Archaeal and Bacterial Type Strains, Phase II (KMG-II): from individual species to whole genera.</title>
        <authorList>
            <person name="Goeker M."/>
        </authorList>
    </citation>
    <scope>NUCLEOTIDE SEQUENCE [LARGE SCALE GENOMIC DNA]</scope>
    <source>
        <strain evidence="6 7">DSM 28823</strain>
    </source>
</reference>
<evidence type="ECO:0000256" key="2">
    <source>
        <dbReference type="ARBA" id="ARBA00022692"/>
    </source>
</evidence>
<dbReference type="RefSeq" id="WP_107821966.1">
    <property type="nucleotide sequence ID" value="NZ_OY782574.1"/>
</dbReference>
<protein>
    <submittedName>
        <fullName evidence="6">Uncharacterized protein DUF1232</fullName>
    </submittedName>
</protein>
<dbReference type="PIRSF" id="PIRSF031804">
    <property type="entry name" value="UCP031804"/>
    <property type="match status" value="1"/>
</dbReference>
<keyword evidence="7" id="KW-1185">Reference proteome</keyword>
<dbReference type="GO" id="GO:0012505">
    <property type="term" value="C:endomembrane system"/>
    <property type="evidence" value="ECO:0007669"/>
    <property type="project" value="UniProtKB-SubCell"/>
</dbReference>
<evidence type="ECO:0000256" key="4">
    <source>
        <dbReference type="ARBA" id="ARBA00023136"/>
    </source>
</evidence>
<evidence type="ECO:0000256" key="1">
    <source>
        <dbReference type="ARBA" id="ARBA00004127"/>
    </source>
</evidence>
<evidence type="ECO:0000259" key="5">
    <source>
        <dbReference type="Pfam" id="PF06803"/>
    </source>
</evidence>
<evidence type="ECO:0000256" key="3">
    <source>
        <dbReference type="ARBA" id="ARBA00022989"/>
    </source>
</evidence>
<dbReference type="EMBL" id="QAAD01000006">
    <property type="protein sequence ID" value="PTN09058.1"/>
    <property type="molecule type" value="Genomic_DNA"/>
</dbReference>
<feature type="domain" description="DUF1232" evidence="5">
    <location>
        <begin position="50"/>
        <end position="86"/>
    </location>
</feature>
<gene>
    <name evidence="6" type="ORF">C8N47_106158</name>
</gene>
<organism evidence="6 7">
    <name type="scientific">Mangrovibacterium marinum</name>
    <dbReference type="NCBI Taxonomy" id="1639118"/>
    <lineage>
        <taxon>Bacteria</taxon>
        <taxon>Pseudomonadati</taxon>
        <taxon>Bacteroidota</taxon>
        <taxon>Bacteroidia</taxon>
        <taxon>Marinilabiliales</taxon>
        <taxon>Prolixibacteraceae</taxon>
        <taxon>Mangrovibacterium</taxon>
    </lineage>
</organism>
<dbReference type="OrthoDB" id="9800034at2"/>
<proteinExistence type="predicted"/>
<comment type="caution">
    <text evidence="6">The sequence shown here is derived from an EMBL/GenBank/DDBJ whole genome shotgun (WGS) entry which is preliminary data.</text>
</comment>
<evidence type="ECO:0000313" key="7">
    <source>
        <dbReference type="Proteomes" id="UP000243525"/>
    </source>
</evidence>
<sequence>MTDLGYKKYYSETSFKDKIKDRAQQAGTKVIYAALLLYYLMKDPLVPLTAKLTITAALGYFILPTDAIPDLAPLVGFSDDLGVLIFALNQIAEYITPEIKVKATQQLQHIFKNLKKEDIHELEQKVI</sequence>
<accession>A0A2T5C2W8</accession>
<dbReference type="InterPro" id="IPR010652">
    <property type="entry name" value="DUF1232"/>
</dbReference>
<dbReference type="Proteomes" id="UP000243525">
    <property type="component" value="Unassembled WGS sequence"/>
</dbReference>
<keyword evidence="3" id="KW-1133">Transmembrane helix</keyword>
<dbReference type="InterPro" id="IPR016983">
    <property type="entry name" value="UCP031804"/>
</dbReference>
<dbReference type="AlphaFoldDB" id="A0A2T5C2W8"/>
<evidence type="ECO:0000313" key="6">
    <source>
        <dbReference type="EMBL" id="PTN09058.1"/>
    </source>
</evidence>
<keyword evidence="4" id="KW-0472">Membrane</keyword>
<name>A0A2T5C2W8_9BACT</name>